<evidence type="ECO:0000313" key="2">
    <source>
        <dbReference type="Proteomes" id="UP000238634"/>
    </source>
</evidence>
<comment type="caution">
    <text evidence="1">The sequence shown here is derived from an EMBL/GenBank/DDBJ whole genome shotgun (WGS) entry which is preliminary data.</text>
</comment>
<dbReference type="Proteomes" id="UP000238634">
    <property type="component" value="Unassembled WGS sequence"/>
</dbReference>
<name>A0A2T1D9D2_9CYAN</name>
<dbReference type="STRING" id="1920490.GCA_001895925_00446"/>
<proteinExistence type="predicted"/>
<protein>
    <submittedName>
        <fullName evidence="1">Uncharacterized protein</fullName>
    </submittedName>
</protein>
<keyword evidence="2" id="KW-1185">Reference proteome</keyword>
<dbReference type="AlphaFoldDB" id="A0A2T1D9D2"/>
<gene>
    <name evidence="1" type="ORF">C7B65_19605</name>
</gene>
<dbReference type="EMBL" id="PVWG01000032">
    <property type="protein sequence ID" value="PSB17118.1"/>
    <property type="molecule type" value="Genomic_DNA"/>
</dbReference>
<accession>A0A2T1D9D2</accession>
<sequence length="297" mass="32821">MVSLLTLSTPEMNGAIEPLDLLFRAALLAGLGSRARSVITTLDTTQINHLSQRTCIDAGNPLLLSVKATQQRSLRVFRQSPTATPDSNFPRWIGTHYLPNGMTAHSITDTFFRNQTAAWEHTLAFAKSADRLAQFHHYHAILGLKGRIFQTSYESNSSDSHWVTWQLDRATSPAEAIAACQCAASLDAIQLLQDLFGRSILPRSGPWSLSCNLDASDPHLKLGTTLWARFPEASRKHQRMAAIVGQMGGDSRFGEALYKLLDSARFNHSTRIGRAVEVELCGDRAIDLEFYLSVPTL</sequence>
<reference evidence="1 2" key="1">
    <citation type="submission" date="2018-02" db="EMBL/GenBank/DDBJ databases">
        <authorList>
            <person name="Cohen D.B."/>
            <person name="Kent A.D."/>
        </authorList>
    </citation>
    <scope>NUCLEOTIDE SEQUENCE [LARGE SCALE GENOMIC DNA]</scope>
    <source>
        <strain evidence="1 2">ULC007</strain>
    </source>
</reference>
<evidence type="ECO:0000313" key="1">
    <source>
        <dbReference type="EMBL" id="PSB17118.1"/>
    </source>
</evidence>
<dbReference type="RefSeq" id="WP_073072813.1">
    <property type="nucleotide sequence ID" value="NZ_MPPI01000019.1"/>
</dbReference>
<reference evidence="1 2" key="2">
    <citation type="submission" date="2018-03" db="EMBL/GenBank/DDBJ databases">
        <title>The ancient ancestry and fast evolution of plastids.</title>
        <authorList>
            <person name="Moore K.R."/>
            <person name="Magnabosco C."/>
            <person name="Momper L."/>
            <person name="Gold D.A."/>
            <person name="Bosak T."/>
            <person name="Fournier G.P."/>
        </authorList>
    </citation>
    <scope>NUCLEOTIDE SEQUENCE [LARGE SCALE GENOMIC DNA]</scope>
    <source>
        <strain evidence="1 2">ULC007</strain>
    </source>
</reference>
<organism evidence="1 2">
    <name type="scientific">Phormidesmis priestleyi ULC007</name>
    <dbReference type="NCBI Taxonomy" id="1920490"/>
    <lineage>
        <taxon>Bacteria</taxon>
        <taxon>Bacillati</taxon>
        <taxon>Cyanobacteriota</taxon>
        <taxon>Cyanophyceae</taxon>
        <taxon>Leptolyngbyales</taxon>
        <taxon>Leptolyngbyaceae</taxon>
        <taxon>Phormidesmis</taxon>
    </lineage>
</organism>